<evidence type="ECO:0000313" key="2">
    <source>
        <dbReference type="EMBL" id="GIZ51295.1"/>
    </source>
</evidence>
<gene>
    <name evidence="2" type="ORF">NCCP691_13090</name>
</gene>
<name>A0ABQ4Q3B9_9BURK</name>
<dbReference type="SUPFAM" id="SSF51735">
    <property type="entry name" value="NAD(P)-binding Rossmann-fold domains"/>
    <property type="match status" value="1"/>
</dbReference>
<dbReference type="Gene3D" id="3.30.360.10">
    <property type="entry name" value="Dihydrodipicolinate Reductase, domain 2"/>
    <property type="match status" value="1"/>
</dbReference>
<dbReference type="InterPro" id="IPR000683">
    <property type="entry name" value="Gfo/Idh/MocA-like_OxRdtase_N"/>
</dbReference>
<accession>A0ABQ4Q3B9</accession>
<dbReference type="InterPro" id="IPR036291">
    <property type="entry name" value="NAD(P)-bd_dom_sf"/>
</dbReference>
<proteinExistence type="predicted"/>
<organism evidence="2 3">
    <name type="scientific">Noviherbaspirillum aridicola</name>
    <dbReference type="NCBI Taxonomy" id="2849687"/>
    <lineage>
        <taxon>Bacteria</taxon>
        <taxon>Pseudomonadati</taxon>
        <taxon>Pseudomonadota</taxon>
        <taxon>Betaproteobacteria</taxon>
        <taxon>Burkholderiales</taxon>
        <taxon>Oxalobacteraceae</taxon>
        <taxon>Noviherbaspirillum</taxon>
    </lineage>
</organism>
<feature type="domain" description="Gfo/Idh/MocA-like oxidoreductase N-terminal" evidence="1">
    <location>
        <begin position="8"/>
        <end position="141"/>
    </location>
</feature>
<dbReference type="PANTHER" id="PTHR43708:SF8">
    <property type="entry name" value="OXIDOREDUCTASE"/>
    <property type="match status" value="1"/>
</dbReference>
<dbReference type="EMBL" id="BPMK01000005">
    <property type="protein sequence ID" value="GIZ51295.1"/>
    <property type="molecule type" value="Genomic_DNA"/>
</dbReference>
<evidence type="ECO:0000313" key="3">
    <source>
        <dbReference type="Proteomes" id="UP000887222"/>
    </source>
</evidence>
<dbReference type="Gene3D" id="3.40.50.720">
    <property type="entry name" value="NAD(P)-binding Rossmann-like Domain"/>
    <property type="match status" value="1"/>
</dbReference>
<dbReference type="PANTHER" id="PTHR43708">
    <property type="entry name" value="CONSERVED EXPRESSED OXIDOREDUCTASE (EUROFUNG)"/>
    <property type="match status" value="1"/>
</dbReference>
<dbReference type="RefSeq" id="WP_220807469.1">
    <property type="nucleotide sequence ID" value="NZ_BPMK01000005.1"/>
</dbReference>
<dbReference type="Proteomes" id="UP000887222">
    <property type="component" value="Unassembled WGS sequence"/>
</dbReference>
<dbReference type="InterPro" id="IPR051317">
    <property type="entry name" value="Gfo/Idh/MocA_oxidoreduct"/>
</dbReference>
<dbReference type="SUPFAM" id="SSF55347">
    <property type="entry name" value="Glyceraldehyde-3-phosphate dehydrogenase-like, C-terminal domain"/>
    <property type="match status" value="1"/>
</dbReference>
<dbReference type="Pfam" id="PF01408">
    <property type="entry name" value="GFO_IDH_MocA"/>
    <property type="match status" value="1"/>
</dbReference>
<comment type="caution">
    <text evidence="2">The sequence shown here is derived from an EMBL/GenBank/DDBJ whole genome shotgun (WGS) entry which is preliminary data.</text>
</comment>
<reference evidence="2 3" key="1">
    <citation type="journal article" date="2022" name="Int. J. Syst. Evol. Microbiol.">
        <title>Noviherbaspirillum aridicola sp. nov., isolated from an arid soil in Pakistan.</title>
        <authorList>
            <person name="Khan I.U."/>
            <person name="Saqib M."/>
            <person name="Amin A."/>
            <person name="Hussain F."/>
            <person name="Li L."/>
            <person name="Liu Y.H."/>
            <person name="Fang B.Z."/>
            <person name="Ahmed I."/>
            <person name="Li W.J."/>
        </authorList>
    </citation>
    <scope>NUCLEOTIDE SEQUENCE [LARGE SCALE GENOMIC DNA]</scope>
    <source>
        <strain evidence="2 3">NCCP-691</strain>
    </source>
</reference>
<evidence type="ECO:0000259" key="1">
    <source>
        <dbReference type="Pfam" id="PF01408"/>
    </source>
</evidence>
<protein>
    <submittedName>
        <fullName evidence="2">Inositol 2-dehydrogenase</fullName>
    </submittedName>
</protein>
<keyword evidence="3" id="KW-1185">Reference proteome</keyword>
<sequence length="335" mass="36189">MAEQTPLQVLIVGCGNIAGGFDASRPADAAPLTHAGAYSRHPGFRLAACVEPDGERRQTFAGRWNVPEGHADLDALAHRAGEFGVISICSPTPCHAAQLEAALRLRPRAIFCEKPVTTTLEQTEYWVNACDEAGVLLAVNHTRRWDPEVVRLKQALRAGELGPLRSIVGHYNKGILNNGGHMVDLLMYLVGPMALLTTASLAHDFWPDDPTIAALLRTADGIPVYLNPADARDFAFFELEIVTATGILRMEDGGMQWRERKAIDSPHFRGYRALDGGARRDGGYPGAMTSAVSNLYDALRSGADLASSGRSALEAQRLCAAIRDAAVRSHTEVNK</sequence>